<protein>
    <submittedName>
        <fullName evidence="2">Uncharacterized protein</fullName>
    </submittedName>
</protein>
<sequence length="72" mass="8203">MELIFWLADRWGEPDPSKIAALPANTLYHWRAYFLKQGIFRRPGDENAPPTETTPAPSRVDDECAAVMRALM</sequence>
<evidence type="ECO:0000313" key="2">
    <source>
        <dbReference type="EMBL" id="RDT87407.1"/>
    </source>
</evidence>
<dbReference type="Proteomes" id="UP000254657">
    <property type="component" value="Unassembled WGS sequence"/>
</dbReference>
<dbReference type="EMBL" id="SMTN01000026">
    <property type="protein sequence ID" value="TDJ95343.1"/>
    <property type="molecule type" value="Genomic_DNA"/>
</dbReference>
<gene>
    <name evidence="2" type="ORF">DW286_21575</name>
    <name evidence="3" type="ORF">E1814_21015</name>
</gene>
<reference evidence="3 4" key="2">
    <citation type="submission" date="2019-03" db="EMBL/GenBank/DDBJ databases">
        <title>Multidrug-Resistant Klebsiella pneumoniae Clinical Bloodstream Isolates in Shanghai, China.</title>
        <authorList>
            <person name="Wang S."/>
        </authorList>
    </citation>
    <scope>NUCLEOTIDE SEQUENCE [LARGE SCALE GENOMIC DNA]</scope>
    <source>
        <strain evidence="3 4">RJ1071</strain>
    </source>
</reference>
<feature type="compositionally biased region" description="Low complexity" evidence="1">
    <location>
        <begin position="48"/>
        <end position="57"/>
    </location>
</feature>
<reference evidence="2" key="1">
    <citation type="submission" date="2018-07" db="EMBL/GenBank/DDBJ databases">
        <title>Draft genome sequence of Klebsiella pneumoniae K293.</title>
        <authorList>
            <person name="He F."/>
        </authorList>
    </citation>
    <scope>NUCLEOTIDE SEQUENCE</scope>
    <source>
        <strain evidence="2">K293</strain>
    </source>
</reference>
<organism evidence="2">
    <name type="scientific">Klebsiella pneumoniae</name>
    <dbReference type="NCBI Taxonomy" id="573"/>
    <lineage>
        <taxon>Bacteria</taxon>
        <taxon>Pseudomonadati</taxon>
        <taxon>Pseudomonadota</taxon>
        <taxon>Gammaproteobacteria</taxon>
        <taxon>Enterobacterales</taxon>
        <taxon>Enterobacteriaceae</taxon>
        <taxon>Klebsiella/Raoultella group</taxon>
        <taxon>Klebsiella</taxon>
        <taxon>Klebsiella pneumoniae complex</taxon>
    </lineage>
</organism>
<evidence type="ECO:0000256" key="1">
    <source>
        <dbReference type="SAM" id="MobiDB-lite"/>
    </source>
</evidence>
<evidence type="ECO:0000313" key="3">
    <source>
        <dbReference type="EMBL" id="TDJ95343.1"/>
    </source>
</evidence>
<evidence type="ECO:0000313" key="4">
    <source>
        <dbReference type="Proteomes" id="UP000294951"/>
    </source>
</evidence>
<comment type="caution">
    <text evidence="2">The sequence shown here is derived from an EMBL/GenBank/DDBJ whole genome shotgun (WGS) entry which is preliminary data.</text>
</comment>
<feature type="region of interest" description="Disordered" evidence="1">
    <location>
        <begin position="41"/>
        <end position="60"/>
    </location>
</feature>
<dbReference type="Proteomes" id="UP000294951">
    <property type="component" value="Unassembled WGS sequence"/>
</dbReference>
<dbReference type="EMBL" id="QRCF01000028">
    <property type="protein sequence ID" value="RDT87407.1"/>
    <property type="molecule type" value="Genomic_DNA"/>
</dbReference>
<proteinExistence type="predicted"/>
<dbReference type="AlphaFoldDB" id="A0AB73WEB3"/>
<accession>A0AB73WEB3</accession>
<name>A0AB73WEB3_KLEPN</name>